<evidence type="ECO:0008006" key="4">
    <source>
        <dbReference type="Google" id="ProtNLM"/>
    </source>
</evidence>
<keyword evidence="1" id="KW-0732">Signal</keyword>
<evidence type="ECO:0000313" key="3">
    <source>
        <dbReference type="Proteomes" id="UP000392064"/>
    </source>
</evidence>
<protein>
    <recommendedName>
        <fullName evidence="4">PKD domain-containing protein</fullName>
    </recommendedName>
</protein>
<proteinExistence type="predicted"/>
<dbReference type="AlphaFoldDB" id="A0A5Q2MF61"/>
<dbReference type="Proteomes" id="UP000392064">
    <property type="component" value="Chromosome"/>
</dbReference>
<feature type="chain" id="PRO_5024378225" description="PKD domain-containing protein" evidence="1">
    <location>
        <begin position="22"/>
        <end position="250"/>
    </location>
</feature>
<reference evidence="2 3" key="1">
    <citation type="submission" date="2019-11" db="EMBL/GenBank/DDBJ databases">
        <authorList>
            <person name="Li J."/>
        </authorList>
    </citation>
    <scope>NUCLEOTIDE SEQUENCE [LARGE SCALE GENOMIC DNA]</scope>
    <source>
        <strain evidence="2 3">MF47</strain>
    </source>
</reference>
<gene>
    <name evidence="2" type="ORF">GEV26_10610</name>
</gene>
<name>A0A5Q2MF61_9ACTN</name>
<dbReference type="KEGG" id="aef:GEV26_10610"/>
<feature type="signal peptide" evidence="1">
    <location>
        <begin position="1"/>
        <end position="21"/>
    </location>
</feature>
<evidence type="ECO:0000256" key="1">
    <source>
        <dbReference type="SAM" id="SignalP"/>
    </source>
</evidence>
<evidence type="ECO:0000313" key="2">
    <source>
        <dbReference type="EMBL" id="QGG41777.1"/>
    </source>
</evidence>
<organism evidence="2 3">
    <name type="scientific">Aeromicrobium yanjiei</name>
    <dbReference type="NCBI Taxonomy" id="2662028"/>
    <lineage>
        <taxon>Bacteria</taxon>
        <taxon>Bacillati</taxon>
        <taxon>Actinomycetota</taxon>
        <taxon>Actinomycetes</taxon>
        <taxon>Propionibacteriales</taxon>
        <taxon>Nocardioidaceae</taxon>
        <taxon>Aeromicrobium</taxon>
    </lineage>
</organism>
<accession>A0A5Q2MF61</accession>
<keyword evidence="3" id="KW-1185">Reference proteome</keyword>
<sequence>MKFAVLILALAVLLHPSVAVADIDVDPNRRNTSIRLDAQKILRPSARHNSPNVPVNGSGDAAPVNDPTYDRIYMQCRVDPVNAIYGCRTQTPEDPDEPEAEERRELTPGDVLRAAREIGLPSLQVQIQPGDETLVNVETIFYAQPQAFERSIELLGYDVDLVAQPVTYHWVHGDGTTRSTSTPGKPYPAMDVTHRYREPADDVRARVDVTYRVRYRVDGGAWQTIGQTLVASGPAAQLDVREAAPVLTRR</sequence>
<dbReference type="EMBL" id="CP045737">
    <property type="protein sequence ID" value="QGG41777.1"/>
    <property type="molecule type" value="Genomic_DNA"/>
</dbReference>